<keyword evidence="7" id="KW-1185">Reference proteome</keyword>
<comment type="function">
    <text evidence="1">May be involved in MAP kinase activation, epithelial sodium channel (ENaC) down-regulation and cell cycling.</text>
</comment>
<reference evidence="6" key="1">
    <citation type="submission" date="2020-08" db="EMBL/GenBank/DDBJ databases">
        <title>Chromosome-level assembly of Southern catfish (Silurus meridionalis) provides insights into visual adaptation to the nocturnal and benthic lifestyles.</title>
        <authorList>
            <person name="Zhang Y."/>
            <person name="Wang D."/>
            <person name="Peng Z."/>
        </authorList>
    </citation>
    <scope>NUCLEOTIDE SEQUENCE</scope>
    <source>
        <strain evidence="6">SWU-2019-XX</strain>
        <tissue evidence="6">Muscle</tissue>
    </source>
</reference>
<keyword evidence="3" id="KW-0131">Cell cycle</keyword>
<evidence type="ECO:0000313" key="6">
    <source>
        <dbReference type="EMBL" id="KAF7689300.1"/>
    </source>
</evidence>
<gene>
    <name evidence="6" type="ORF">HF521_012653</name>
</gene>
<comment type="caution">
    <text evidence="6">The sequence shown here is derived from an EMBL/GenBank/DDBJ whole genome shotgun (WGS) entry which is preliminary data.</text>
</comment>
<evidence type="ECO:0000256" key="2">
    <source>
        <dbReference type="ARBA" id="ARBA00020697"/>
    </source>
</evidence>
<organism evidence="6 7">
    <name type="scientific">Silurus meridionalis</name>
    <name type="common">Southern catfish</name>
    <name type="synonym">Silurus soldatovi meridionalis</name>
    <dbReference type="NCBI Taxonomy" id="175797"/>
    <lineage>
        <taxon>Eukaryota</taxon>
        <taxon>Metazoa</taxon>
        <taxon>Chordata</taxon>
        <taxon>Craniata</taxon>
        <taxon>Vertebrata</taxon>
        <taxon>Euteleostomi</taxon>
        <taxon>Actinopterygii</taxon>
        <taxon>Neopterygii</taxon>
        <taxon>Teleostei</taxon>
        <taxon>Ostariophysi</taxon>
        <taxon>Siluriformes</taxon>
        <taxon>Siluridae</taxon>
        <taxon>Silurus</taxon>
    </lineage>
</organism>
<dbReference type="Pfam" id="PF15063">
    <property type="entry name" value="TC1"/>
    <property type="match status" value="1"/>
</dbReference>
<evidence type="ECO:0000256" key="3">
    <source>
        <dbReference type="ARBA" id="ARBA00023306"/>
    </source>
</evidence>
<name>A0A8T0ABD3_SILME</name>
<dbReference type="PANTHER" id="PTHR14350">
    <property type="entry name" value="ARGININE VASOPRESSIN-INDUCED PROTEIN 1"/>
    <property type="match status" value="1"/>
</dbReference>
<feature type="compositionally biased region" description="Acidic residues" evidence="4">
    <location>
        <begin position="110"/>
        <end position="127"/>
    </location>
</feature>
<sequence>MRSDWSEVGPVGGTYAHPSALIGRRRDLTARDTKRAADGGGRGQCAAALPGTPQPTFCRTSERRMRKSGSGNIFQGVNLRQLRRLFRSAGEPDAEQKARQVWRNRRRAEGDEEGGDEVSEEEEEDEGLAQALVGLRLRARNRSGIRAETSRGARVFGHSRTSERTTPEVTPEDDVAARGACGEKAKSRDQRDEDDVQGTCSRDDKDPERYLHRIRH</sequence>
<accession>A0A8T0ABD3</accession>
<protein>
    <recommendedName>
        <fullName evidence="2">Arginine vasopressin-induced protein 1</fullName>
    </recommendedName>
</protein>
<feature type="domain" description="Arginine vasopressin-induced protein 1/transcriptional and immune response regulator" evidence="5">
    <location>
        <begin position="47"/>
        <end position="108"/>
    </location>
</feature>
<feature type="region of interest" description="Disordered" evidence="4">
    <location>
        <begin position="88"/>
        <end position="127"/>
    </location>
</feature>
<feature type="region of interest" description="Disordered" evidence="4">
    <location>
        <begin position="142"/>
        <end position="216"/>
    </location>
</feature>
<evidence type="ECO:0000256" key="4">
    <source>
        <dbReference type="SAM" id="MobiDB-lite"/>
    </source>
</evidence>
<feature type="region of interest" description="Disordered" evidence="4">
    <location>
        <begin position="1"/>
        <end position="73"/>
    </location>
</feature>
<evidence type="ECO:0000259" key="5">
    <source>
        <dbReference type="Pfam" id="PF15063"/>
    </source>
</evidence>
<dbReference type="InterPro" id="IPR020282">
    <property type="entry name" value="Avpi1/C8orf4_dom"/>
</dbReference>
<proteinExistence type="predicted"/>
<feature type="compositionally biased region" description="Basic and acidic residues" evidence="4">
    <location>
        <begin position="181"/>
        <end position="191"/>
    </location>
</feature>
<dbReference type="Proteomes" id="UP000606274">
    <property type="component" value="Unassembled WGS sequence"/>
</dbReference>
<feature type="compositionally biased region" description="Basic and acidic residues" evidence="4">
    <location>
        <begin position="24"/>
        <end position="37"/>
    </location>
</feature>
<evidence type="ECO:0000313" key="7">
    <source>
        <dbReference type="Proteomes" id="UP000606274"/>
    </source>
</evidence>
<dbReference type="InterPro" id="IPR039579">
    <property type="entry name" value="AVPI1"/>
</dbReference>
<evidence type="ECO:0000256" key="1">
    <source>
        <dbReference type="ARBA" id="ARBA00002403"/>
    </source>
</evidence>
<dbReference type="AlphaFoldDB" id="A0A8T0ABD3"/>
<dbReference type="EMBL" id="JABFDY010000024">
    <property type="protein sequence ID" value="KAF7689300.1"/>
    <property type="molecule type" value="Genomic_DNA"/>
</dbReference>
<feature type="compositionally biased region" description="Basic and acidic residues" evidence="4">
    <location>
        <begin position="201"/>
        <end position="216"/>
    </location>
</feature>